<dbReference type="InterPro" id="IPR050093">
    <property type="entry name" value="ABC_SmlMolc_Importer"/>
</dbReference>
<feature type="region of interest" description="Disordered" evidence="4">
    <location>
        <begin position="1"/>
        <end position="20"/>
    </location>
</feature>
<dbReference type="PROSITE" id="PS50893">
    <property type="entry name" value="ABC_TRANSPORTER_2"/>
    <property type="match status" value="1"/>
</dbReference>
<evidence type="ECO:0000313" key="7">
    <source>
        <dbReference type="Proteomes" id="UP000183585"/>
    </source>
</evidence>
<organism evidence="6 7">
    <name type="scientific">Micromonospora carbonacea</name>
    <dbReference type="NCBI Taxonomy" id="47853"/>
    <lineage>
        <taxon>Bacteria</taxon>
        <taxon>Bacillati</taxon>
        <taxon>Actinomycetota</taxon>
        <taxon>Actinomycetes</taxon>
        <taxon>Micromonosporales</taxon>
        <taxon>Micromonosporaceae</taxon>
        <taxon>Micromonospora</taxon>
    </lineage>
</organism>
<dbReference type="InterPro" id="IPR027417">
    <property type="entry name" value="P-loop_NTPase"/>
</dbReference>
<keyword evidence="2" id="KW-0547">Nucleotide-binding</keyword>
<dbReference type="SUPFAM" id="SSF50331">
    <property type="entry name" value="MOP-like"/>
    <property type="match status" value="1"/>
</dbReference>
<dbReference type="EMBL" id="FMCT01000019">
    <property type="protein sequence ID" value="SCF48693.1"/>
    <property type="molecule type" value="Genomic_DNA"/>
</dbReference>
<evidence type="ECO:0000256" key="1">
    <source>
        <dbReference type="ARBA" id="ARBA00022448"/>
    </source>
</evidence>
<keyword evidence="7" id="KW-1185">Reference proteome</keyword>
<dbReference type="InterPro" id="IPR008995">
    <property type="entry name" value="Mo/tungstate-bd_C_term_dom"/>
</dbReference>
<dbReference type="FunFam" id="3.40.50.300:FF:000042">
    <property type="entry name" value="Maltose/maltodextrin ABC transporter, ATP-binding protein"/>
    <property type="match status" value="1"/>
</dbReference>
<protein>
    <submittedName>
        <fullName evidence="6">Spermidine/putrescine transport system ATP-binding protein</fullName>
    </submittedName>
</protein>
<accession>A0A1C5AU57</accession>
<dbReference type="Gene3D" id="3.40.50.300">
    <property type="entry name" value="P-loop containing nucleotide triphosphate hydrolases"/>
    <property type="match status" value="1"/>
</dbReference>
<gene>
    <name evidence="6" type="ORF">GA0070563_11989</name>
</gene>
<evidence type="ECO:0000256" key="4">
    <source>
        <dbReference type="SAM" id="MobiDB-lite"/>
    </source>
</evidence>
<evidence type="ECO:0000259" key="5">
    <source>
        <dbReference type="PROSITE" id="PS50893"/>
    </source>
</evidence>
<keyword evidence="1" id="KW-0813">Transport</keyword>
<dbReference type="SMART" id="SM00382">
    <property type="entry name" value="AAA"/>
    <property type="match status" value="1"/>
</dbReference>
<dbReference type="InterPro" id="IPR017871">
    <property type="entry name" value="ABC_transporter-like_CS"/>
</dbReference>
<sequence>MIAPTRTSAEPSARASEAGTSGGFGVVLRGIRKQFRAAVAVDDLDLDVRPGEFLTLLGPSGCGKTTTLNMIAGFLTPDRGRILLDGQDVSRQPPDRRDTAMVFQQYALFPHLTVGQNVGYGLRMRRRRPEEIRTLVADALQRVGLAGREGDAPGQLSGGQQQRVALARAIVVRPKVLLFDEPLSNLDLKLREQLRLEIKHLQRELGITSVFVTHDQTEALVMSDRIAVMRAGRIEQLGAPEQIYHDPVNSFVAGFVGQSNLVTGTCTGAGPEPTECTVRLPGAAHPVRARVVGAGPPEPGASVQLLLRPEALRLVGPTDPPAPAGVTLDGRVTEVVNEGSVATVVVRVAESLRLRVAVPDPASRGIPAPGGEASVVIPSGIARALPS</sequence>
<dbReference type="Pfam" id="PF00005">
    <property type="entry name" value="ABC_tran"/>
    <property type="match status" value="1"/>
</dbReference>
<dbReference type="InterPro" id="IPR013611">
    <property type="entry name" value="Transp-assoc_OB_typ2"/>
</dbReference>
<dbReference type="GO" id="GO:0140359">
    <property type="term" value="F:ABC-type transporter activity"/>
    <property type="evidence" value="ECO:0007669"/>
    <property type="project" value="UniProtKB-ARBA"/>
</dbReference>
<evidence type="ECO:0000256" key="2">
    <source>
        <dbReference type="ARBA" id="ARBA00022741"/>
    </source>
</evidence>
<dbReference type="PANTHER" id="PTHR42781">
    <property type="entry name" value="SPERMIDINE/PUTRESCINE IMPORT ATP-BINDING PROTEIN POTA"/>
    <property type="match status" value="1"/>
</dbReference>
<dbReference type="InterPro" id="IPR003593">
    <property type="entry name" value="AAA+_ATPase"/>
</dbReference>
<reference evidence="7" key="1">
    <citation type="submission" date="2016-06" db="EMBL/GenBank/DDBJ databases">
        <authorList>
            <person name="Varghese N."/>
            <person name="Submissions Spin"/>
        </authorList>
    </citation>
    <scope>NUCLEOTIDE SEQUENCE [LARGE SCALE GENOMIC DNA]</scope>
    <source>
        <strain evidence="7">DSM 43168</strain>
    </source>
</reference>
<dbReference type="Gene3D" id="2.40.50.100">
    <property type="match status" value="1"/>
</dbReference>
<feature type="domain" description="ABC transporter" evidence="5">
    <location>
        <begin position="26"/>
        <end position="256"/>
    </location>
</feature>
<dbReference type="GO" id="GO:0043190">
    <property type="term" value="C:ATP-binding cassette (ABC) transporter complex"/>
    <property type="evidence" value="ECO:0007669"/>
    <property type="project" value="InterPro"/>
</dbReference>
<name>A0A1C5AU57_9ACTN</name>
<evidence type="ECO:0000256" key="3">
    <source>
        <dbReference type="ARBA" id="ARBA00022840"/>
    </source>
</evidence>
<evidence type="ECO:0000313" key="6">
    <source>
        <dbReference type="EMBL" id="SCF48693.1"/>
    </source>
</evidence>
<dbReference type="SUPFAM" id="SSF52540">
    <property type="entry name" value="P-loop containing nucleoside triphosphate hydrolases"/>
    <property type="match status" value="1"/>
</dbReference>
<proteinExistence type="predicted"/>
<keyword evidence="3 6" id="KW-0067">ATP-binding</keyword>
<dbReference type="PANTHER" id="PTHR42781:SF4">
    <property type="entry name" value="SPERMIDINE_PUTRESCINE IMPORT ATP-BINDING PROTEIN POTA"/>
    <property type="match status" value="1"/>
</dbReference>
<dbReference type="RefSeq" id="WP_074478801.1">
    <property type="nucleotide sequence ID" value="NZ_FMCT01000019.1"/>
</dbReference>
<dbReference type="AlphaFoldDB" id="A0A1C5AU57"/>
<dbReference type="PROSITE" id="PS00211">
    <property type="entry name" value="ABC_TRANSPORTER_1"/>
    <property type="match status" value="1"/>
</dbReference>
<dbReference type="GO" id="GO:0005524">
    <property type="term" value="F:ATP binding"/>
    <property type="evidence" value="ECO:0007669"/>
    <property type="project" value="UniProtKB-KW"/>
</dbReference>
<dbReference type="InterPro" id="IPR003439">
    <property type="entry name" value="ABC_transporter-like_ATP-bd"/>
</dbReference>
<dbReference type="Pfam" id="PF08402">
    <property type="entry name" value="TOBE_2"/>
    <property type="match status" value="1"/>
</dbReference>
<feature type="compositionally biased region" description="Polar residues" evidence="4">
    <location>
        <begin position="1"/>
        <end position="10"/>
    </location>
</feature>
<dbReference type="Proteomes" id="UP000183585">
    <property type="component" value="Unassembled WGS sequence"/>
</dbReference>
<dbReference type="GO" id="GO:0016887">
    <property type="term" value="F:ATP hydrolysis activity"/>
    <property type="evidence" value="ECO:0007669"/>
    <property type="project" value="InterPro"/>
</dbReference>